<dbReference type="RefSeq" id="WP_344954075.1">
    <property type="nucleotide sequence ID" value="NZ_BAABCX010000001.1"/>
</dbReference>
<dbReference type="Proteomes" id="UP001500795">
    <property type="component" value="Unassembled WGS sequence"/>
</dbReference>
<evidence type="ECO:0000256" key="3">
    <source>
        <dbReference type="ARBA" id="ARBA00023125"/>
    </source>
</evidence>
<dbReference type="InterPro" id="IPR000847">
    <property type="entry name" value="LysR_HTH_N"/>
</dbReference>
<dbReference type="PANTHER" id="PTHR30126">
    <property type="entry name" value="HTH-TYPE TRANSCRIPTIONAL REGULATOR"/>
    <property type="match status" value="1"/>
</dbReference>
<evidence type="ECO:0000313" key="7">
    <source>
        <dbReference type="Proteomes" id="UP001500795"/>
    </source>
</evidence>
<protein>
    <submittedName>
        <fullName evidence="6">LysR family transcriptional regulator</fullName>
    </submittedName>
</protein>
<dbReference type="SUPFAM" id="SSF53850">
    <property type="entry name" value="Periplasmic binding protein-like II"/>
    <property type="match status" value="1"/>
</dbReference>
<dbReference type="Gene3D" id="1.10.10.10">
    <property type="entry name" value="Winged helix-like DNA-binding domain superfamily/Winged helix DNA-binding domain"/>
    <property type="match status" value="1"/>
</dbReference>
<evidence type="ECO:0000256" key="2">
    <source>
        <dbReference type="ARBA" id="ARBA00023015"/>
    </source>
</evidence>
<keyword evidence="3" id="KW-0238">DNA-binding</keyword>
<comment type="similarity">
    <text evidence="1">Belongs to the LysR transcriptional regulatory family.</text>
</comment>
<sequence>MLLEGLETLYLLAREKTMGKVASRLYITQSAVSKRISNLESRLGKKLVEPDGRHLRLTPDALALLERIGPNLDELKGVLFDSQRLTDDSKLHIACSETILAGYLGPFLRDYIQRDQHLDFATHHTPVILEKIRAGDAVLGICAGEIVGAQGLEILPLLEEPFCLIYPDRPEFGHPLRVISIDLGNPANRYLNARLSQAQLSPWMQMDSYFAAAELGRAGLAPATVPLGVARLMGIAAAFCHLPPADSRLTRPVSLCFRPSARKRERIARLITALAQHFATLKPTLNTGS</sequence>
<dbReference type="EMBL" id="BAABCX010000001">
    <property type="protein sequence ID" value="GAA3527407.1"/>
    <property type="molecule type" value="Genomic_DNA"/>
</dbReference>
<organism evidence="6 7">
    <name type="scientific">Zobellella aerophila</name>
    <dbReference type="NCBI Taxonomy" id="870480"/>
    <lineage>
        <taxon>Bacteria</taxon>
        <taxon>Pseudomonadati</taxon>
        <taxon>Pseudomonadota</taxon>
        <taxon>Gammaproteobacteria</taxon>
        <taxon>Aeromonadales</taxon>
        <taxon>Aeromonadaceae</taxon>
        <taxon>Zobellella</taxon>
    </lineage>
</organism>
<dbReference type="PANTHER" id="PTHR30126:SF94">
    <property type="entry name" value="LYSR FAMILY TRANSCRIPTIONAL REGULATOR"/>
    <property type="match status" value="1"/>
</dbReference>
<comment type="caution">
    <text evidence="6">The sequence shown here is derived from an EMBL/GenBank/DDBJ whole genome shotgun (WGS) entry which is preliminary data.</text>
</comment>
<gene>
    <name evidence="6" type="ORF">GCM10022394_03210</name>
</gene>
<feature type="domain" description="HTH lysR-type" evidence="5">
    <location>
        <begin position="1"/>
        <end position="58"/>
    </location>
</feature>
<dbReference type="InterPro" id="IPR036390">
    <property type="entry name" value="WH_DNA-bd_sf"/>
</dbReference>
<dbReference type="Gene3D" id="3.40.190.290">
    <property type="match status" value="1"/>
</dbReference>
<dbReference type="InterPro" id="IPR005119">
    <property type="entry name" value="LysR_subst-bd"/>
</dbReference>
<evidence type="ECO:0000256" key="1">
    <source>
        <dbReference type="ARBA" id="ARBA00009437"/>
    </source>
</evidence>
<reference evidence="7" key="1">
    <citation type="journal article" date="2019" name="Int. J. Syst. Evol. Microbiol.">
        <title>The Global Catalogue of Microorganisms (GCM) 10K type strain sequencing project: providing services to taxonomists for standard genome sequencing and annotation.</title>
        <authorList>
            <consortium name="The Broad Institute Genomics Platform"/>
            <consortium name="The Broad Institute Genome Sequencing Center for Infectious Disease"/>
            <person name="Wu L."/>
            <person name="Ma J."/>
        </authorList>
    </citation>
    <scope>NUCLEOTIDE SEQUENCE [LARGE SCALE GENOMIC DNA]</scope>
    <source>
        <strain evidence="7">JCM 17110</strain>
    </source>
</reference>
<accession>A0ABP6V519</accession>
<keyword evidence="4" id="KW-0804">Transcription</keyword>
<evidence type="ECO:0000256" key="4">
    <source>
        <dbReference type="ARBA" id="ARBA00023163"/>
    </source>
</evidence>
<evidence type="ECO:0000313" key="6">
    <source>
        <dbReference type="EMBL" id="GAA3527407.1"/>
    </source>
</evidence>
<dbReference type="Pfam" id="PF03466">
    <property type="entry name" value="LysR_substrate"/>
    <property type="match status" value="1"/>
</dbReference>
<dbReference type="InterPro" id="IPR036388">
    <property type="entry name" value="WH-like_DNA-bd_sf"/>
</dbReference>
<proteinExistence type="inferred from homology"/>
<dbReference type="SUPFAM" id="SSF46785">
    <property type="entry name" value="Winged helix' DNA-binding domain"/>
    <property type="match status" value="1"/>
</dbReference>
<name>A0ABP6V519_9GAMM</name>
<keyword evidence="7" id="KW-1185">Reference proteome</keyword>
<dbReference type="CDD" id="cd05466">
    <property type="entry name" value="PBP2_LTTR_substrate"/>
    <property type="match status" value="1"/>
</dbReference>
<dbReference type="PROSITE" id="PS50931">
    <property type="entry name" value="HTH_LYSR"/>
    <property type="match status" value="1"/>
</dbReference>
<dbReference type="Pfam" id="PF00126">
    <property type="entry name" value="HTH_1"/>
    <property type="match status" value="1"/>
</dbReference>
<keyword evidence="2" id="KW-0805">Transcription regulation</keyword>
<evidence type="ECO:0000259" key="5">
    <source>
        <dbReference type="PROSITE" id="PS50931"/>
    </source>
</evidence>